<sequence>MGKTVEYADGSSVKMKKKSKENKTMTNDLMLFGDGNSHVETNDDHLKKEKRDKYSEKKRKSESKEDGDGDQHHKASLVNDDLQKSKKRNRKYSSEKAQIKDNELDQNAGSDVEKDCDPKPEKKKTDVVKGTGISIKDCPEETLKKIDEKKKKVDGQNIA</sequence>
<organism evidence="1 2">
    <name type="scientific">Smallanthus sonchifolius</name>
    <dbReference type="NCBI Taxonomy" id="185202"/>
    <lineage>
        <taxon>Eukaryota</taxon>
        <taxon>Viridiplantae</taxon>
        <taxon>Streptophyta</taxon>
        <taxon>Embryophyta</taxon>
        <taxon>Tracheophyta</taxon>
        <taxon>Spermatophyta</taxon>
        <taxon>Magnoliopsida</taxon>
        <taxon>eudicotyledons</taxon>
        <taxon>Gunneridae</taxon>
        <taxon>Pentapetalae</taxon>
        <taxon>asterids</taxon>
        <taxon>campanulids</taxon>
        <taxon>Asterales</taxon>
        <taxon>Asteraceae</taxon>
        <taxon>Asteroideae</taxon>
        <taxon>Heliantheae alliance</taxon>
        <taxon>Millerieae</taxon>
        <taxon>Smallanthus</taxon>
    </lineage>
</organism>
<dbReference type="EMBL" id="CM042024">
    <property type="protein sequence ID" value="KAI3809928.1"/>
    <property type="molecule type" value="Genomic_DNA"/>
</dbReference>
<evidence type="ECO:0000313" key="2">
    <source>
        <dbReference type="Proteomes" id="UP001056120"/>
    </source>
</evidence>
<name>A0ACB9IQY6_9ASTR</name>
<dbReference type="Proteomes" id="UP001056120">
    <property type="component" value="Linkage Group LG07"/>
</dbReference>
<gene>
    <name evidence="1" type="ORF">L1987_19531</name>
</gene>
<evidence type="ECO:0000313" key="1">
    <source>
        <dbReference type="EMBL" id="KAI3809928.1"/>
    </source>
</evidence>
<keyword evidence="2" id="KW-1185">Reference proteome</keyword>
<reference evidence="1 2" key="2">
    <citation type="journal article" date="2022" name="Mol. Ecol. Resour.">
        <title>The genomes of chicory, endive, great burdock and yacon provide insights into Asteraceae paleo-polyploidization history and plant inulin production.</title>
        <authorList>
            <person name="Fan W."/>
            <person name="Wang S."/>
            <person name="Wang H."/>
            <person name="Wang A."/>
            <person name="Jiang F."/>
            <person name="Liu H."/>
            <person name="Zhao H."/>
            <person name="Xu D."/>
            <person name="Zhang Y."/>
        </authorList>
    </citation>
    <scope>NUCLEOTIDE SEQUENCE [LARGE SCALE GENOMIC DNA]</scope>
    <source>
        <strain evidence="2">cv. Yunnan</strain>
        <tissue evidence="1">Leaves</tissue>
    </source>
</reference>
<proteinExistence type="predicted"/>
<protein>
    <submittedName>
        <fullName evidence="1">Uncharacterized protein</fullName>
    </submittedName>
</protein>
<reference evidence="2" key="1">
    <citation type="journal article" date="2022" name="Mol. Ecol. Resour.">
        <title>The genomes of chicory, endive, great burdock and yacon provide insights into Asteraceae palaeo-polyploidization history and plant inulin production.</title>
        <authorList>
            <person name="Fan W."/>
            <person name="Wang S."/>
            <person name="Wang H."/>
            <person name="Wang A."/>
            <person name="Jiang F."/>
            <person name="Liu H."/>
            <person name="Zhao H."/>
            <person name="Xu D."/>
            <person name="Zhang Y."/>
        </authorList>
    </citation>
    <scope>NUCLEOTIDE SEQUENCE [LARGE SCALE GENOMIC DNA]</scope>
    <source>
        <strain evidence="2">cv. Yunnan</strain>
    </source>
</reference>
<comment type="caution">
    <text evidence="1">The sequence shown here is derived from an EMBL/GenBank/DDBJ whole genome shotgun (WGS) entry which is preliminary data.</text>
</comment>
<accession>A0ACB9IQY6</accession>